<evidence type="ECO:0000313" key="2">
    <source>
        <dbReference type="EMBL" id="CAD8848775.1"/>
    </source>
</evidence>
<dbReference type="EMBL" id="HBFQ01032882">
    <property type="protein sequence ID" value="CAD8848775.1"/>
    <property type="molecule type" value="Transcribed_RNA"/>
</dbReference>
<feature type="region of interest" description="Disordered" evidence="1">
    <location>
        <begin position="222"/>
        <end position="247"/>
    </location>
</feature>
<name>A0A7S1ABI9_NOCSC</name>
<protein>
    <submittedName>
        <fullName evidence="2">Uncharacterized protein</fullName>
    </submittedName>
</protein>
<organism evidence="2">
    <name type="scientific">Noctiluca scintillans</name>
    <name type="common">Sea sparkle</name>
    <name type="synonym">Red tide dinoflagellate</name>
    <dbReference type="NCBI Taxonomy" id="2966"/>
    <lineage>
        <taxon>Eukaryota</taxon>
        <taxon>Sar</taxon>
        <taxon>Alveolata</taxon>
        <taxon>Dinophyceae</taxon>
        <taxon>Noctilucales</taxon>
        <taxon>Noctilucaceae</taxon>
        <taxon>Noctiluca</taxon>
    </lineage>
</organism>
<gene>
    <name evidence="2" type="ORF">NSCI0253_LOCUS23125</name>
</gene>
<evidence type="ECO:0000256" key="1">
    <source>
        <dbReference type="SAM" id="MobiDB-lite"/>
    </source>
</evidence>
<feature type="compositionally biased region" description="Polar residues" evidence="1">
    <location>
        <begin position="234"/>
        <end position="247"/>
    </location>
</feature>
<proteinExistence type="predicted"/>
<accession>A0A7S1ABI9</accession>
<sequence>MHRLYECCCCAHSDSALRRDSSGDVRADIDERQAAKYVLAGAGEQVGVPKDAFIAMVSSVGRQPKKHHAHADPLCESEETVIMALTSVKLRPHFLDADFDGSDSEDCREETAFPSPRLNGQPLYASDALGAVMELAVVTFSCRFFVMHSDSTNIINSVLDTKECRSFHGHSNLQPVVYNKPLQKSFGGDLCSVTASCFFPVARSLKATRRWSGMMRSASGSSISTTLSRTGSGVSKTSKASTVSGKVSRSRESDECSELSNAQHVAQVEFCVLNPEAPTPKPQAEAGSVAIVCIVDLKGTVKEMEDSLRDMVFRLVEIGRVPQSRRPARFIVCLNWSHRLESPETARALDAWLSRYSFSADTSLHCPVYCEGDHPADLHLAFQNLCGVLQAEWSSGVESISFSNGAASHTPVPRRTGLTTSPLPNTLAGADDIVGVSQKAPTTARRNRQPWIFSKESPFDGRRKWKRRPARIRFV</sequence>
<dbReference type="AlphaFoldDB" id="A0A7S1ABI9"/>
<feature type="compositionally biased region" description="Low complexity" evidence="1">
    <location>
        <begin position="222"/>
        <end position="233"/>
    </location>
</feature>
<reference evidence="2" key="1">
    <citation type="submission" date="2021-01" db="EMBL/GenBank/DDBJ databases">
        <authorList>
            <person name="Corre E."/>
            <person name="Pelletier E."/>
            <person name="Niang G."/>
            <person name="Scheremetjew M."/>
            <person name="Finn R."/>
            <person name="Kale V."/>
            <person name="Holt S."/>
            <person name="Cochrane G."/>
            <person name="Meng A."/>
            <person name="Brown T."/>
            <person name="Cohen L."/>
        </authorList>
    </citation>
    <scope>NUCLEOTIDE SEQUENCE</scope>
</reference>